<evidence type="ECO:0000256" key="37">
    <source>
        <dbReference type="ARBA" id="ARBA00051488"/>
    </source>
</evidence>
<comment type="catalytic activity">
    <reaction evidence="26">
        <text>a 1-acyl-sn-glycero-3-phosphocholine + H2O = a 1-acyl-sn-glycero-3-phosphate + choline + H(+)</text>
        <dbReference type="Rhea" id="RHEA:38995"/>
        <dbReference type="ChEBI" id="CHEBI:15354"/>
        <dbReference type="ChEBI" id="CHEBI:15377"/>
        <dbReference type="ChEBI" id="CHEBI:15378"/>
        <dbReference type="ChEBI" id="CHEBI:57970"/>
        <dbReference type="ChEBI" id="CHEBI:58168"/>
        <dbReference type="EC" id="3.1.4.4"/>
    </reaction>
    <physiologicalReaction direction="left-to-right" evidence="26">
        <dbReference type="Rhea" id="RHEA:38996"/>
    </physiologicalReaction>
</comment>
<keyword evidence="14" id="KW-0106">Calcium</keyword>
<evidence type="ECO:0000256" key="41">
    <source>
        <dbReference type="ARBA" id="ARBA00052301"/>
    </source>
</evidence>
<evidence type="ECO:0000256" key="38">
    <source>
        <dbReference type="ARBA" id="ARBA00051825"/>
    </source>
</evidence>
<keyword evidence="6" id="KW-0145">Chemotaxis</keyword>
<dbReference type="Gene3D" id="3.40.570.10">
    <property type="entry name" value="Extracellular Endonuclease, subunit A"/>
    <property type="match status" value="1"/>
</dbReference>
<comment type="subcellular location">
    <subcellularLocation>
        <location evidence="3">Secreted</location>
    </subcellularLocation>
</comment>
<comment type="catalytic activity">
    <reaction evidence="27">
        <text>1-dodecanoyl-sn-glycero-3-phosphocholine + H2O = 1-dodecanoyl-sn-glycerol 3-phosphate + choline + H(+)</text>
        <dbReference type="Rhea" id="RHEA:38991"/>
        <dbReference type="ChEBI" id="CHEBI:15354"/>
        <dbReference type="ChEBI" id="CHEBI:15377"/>
        <dbReference type="ChEBI" id="CHEBI:15378"/>
        <dbReference type="ChEBI" id="CHEBI:72682"/>
        <dbReference type="ChEBI" id="CHEBI:74966"/>
    </reaction>
    <physiologicalReaction direction="left-to-right" evidence="27">
        <dbReference type="Rhea" id="RHEA:38992"/>
    </physiologicalReaction>
</comment>
<comment type="catalytic activity">
    <reaction evidence="37">
        <text>1,2-dioctanoyl-sn-glycero-3-phosphocholine + H2O = 1,2-dioctanoyl-sn-glycero-3-phosphate + choline + H(+)</text>
        <dbReference type="Rhea" id="RHEA:41416"/>
        <dbReference type="ChEBI" id="CHEBI:15354"/>
        <dbReference type="ChEBI" id="CHEBI:15377"/>
        <dbReference type="ChEBI" id="CHEBI:15378"/>
        <dbReference type="ChEBI" id="CHEBI:78228"/>
        <dbReference type="ChEBI" id="CHEBI:78229"/>
    </reaction>
    <physiologicalReaction direction="left-to-right" evidence="37">
        <dbReference type="Rhea" id="RHEA:41417"/>
    </physiologicalReaction>
</comment>
<evidence type="ECO:0000256" key="2">
    <source>
        <dbReference type="ARBA" id="ARBA00001947"/>
    </source>
</evidence>
<evidence type="ECO:0000256" key="40">
    <source>
        <dbReference type="ARBA" id="ARBA00052276"/>
    </source>
</evidence>
<dbReference type="InterPro" id="IPR002591">
    <property type="entry name" value="Phosphodiest/P_Trfase"/>
</dbReference>
<comment type="catalytic activity">
    <reaction evidence="30">
        <text>1-(9Z-octadecenoyl)-sn-glycero-3-phosphoethanolamine + H2O = 1-(9Z-octadecenoyl)-sn-glycero-3-phosphate + ethanolamine + H(+)</text>
        <dbReference type="Rhea" id="RHEA:38927"/>
        <dbReference type="ChEBI" id="CHEBI:15377"/>
        <dbReference type="ChEBI" id="CHEBI:15378"/>
        <dbReference type="ChEBI" id="CHEBI:57603"/>
        <dbReference type="ChEBI" id="CHEBI:74544"/>
        <dbReference type="ChEBI" id="CHEBI:74971"/>
    </reaction>
    <physiologicalReaction direction="left-to-right" evidence="30">
        <dbReference type="Rhea" id="RHEA:38928"/>
    </physiologicalReaction>
</comment>
<keyword evidence="17" id="KW-1015">Disulfide bond</keyword>
<comment type="catalytic activity">
    <reaction evidence="42">
        <text>a 1-acyl-sn-glycero-3-phosphoethanolamine + H2O = a 1-acyl-sn-glycero-3-phosphate + ethanolamine + H(+)</text>
        <dbReference type="Rhea" id="RHEA:39003"/>
        <dbReference type="ChEBI" id="CHEBI:15377"/>
        <dbReference type="ChEBI" id="CHEBI:15378"/>
        <dbReference type="ChEBI" id="CHEBI:57603"/>
        <dbReference type="ChEBI" id="CHEBI:57970"/>
        <dbReference type="ChEBI" id="CHEBI:64381"/>
    </reaction>
    <physiologicalReaction direction="left-to-right" evidence="42">
        <dbReference type="Rhea" id="RHEA:39004"/>
    </physiologicalReaction>
</comment>
<keyword evidence="9" id="KW-0479">Metal-binding</keyword>
<keyword evidence="50" id="KW-1185">Reference proteome</keyword>
<comment type="catalytic activity">
    <reaction evidence="20">
        <text>a 1,2-diacyl-sn-glycero-3-phosphocholine + H2O = a 1,2-diacyl-sn-glycero-3-phosphate + choline + H(+)</text>
        <dbReference type="Rhea" id="RHEA:14445"/>
        <dbReference type="ChEBI" id="CHEBI:15354"/>
        <dbReference type="ChEBI" id="CHEBI:15377"/>
        <dbReference type="ChEBI" id="CHEBI:15378"/>
        <dbReference type="ChEBI" id="CHEBI:57643"/>
        <dbReference type="ChEBI" id="CHEBI:58608"/>
        <dbReference type="EC" id="3.1.4.4"/>
    </reaction>
    <physiologicalReaction direction="left-to-right" evidence="20">
        <dbReference type="Rhea" id="RHEA:14446"/>
    </physiologicalReaction>
</comment>
<dbReference type="GO" id="GO:0005615">
    <property type="term" value="C:extracellular space"/>
    <property type="evidence" value="ECO:0007669"/>
    <property type="project" value="UniProtKB-ARBA"/>
</dbReference>
<dbReference type="InterPro" id="IPR017850">
    <property type="entry name" value="Alkaline_phosphatase_core_sf"/>
</dbReference>
<dbReference type="Gene3D" id="3.40.720.10">
    <property type="entry name" value="Alkaline Phosphatase, subunit A"/>
    <property type="match status" value="1"/>
</dbReference>
<evidence type="ECO:0000256" key="8">
    <source>
        <dbReference type="ARBA" id="ARBA00022685"/>
    </source>
</evidence>
<dbReference type="EC" id="3.1.4.39" evidence="44"/>
<dbReference type="InterPro" id="IPR020821">
    <property type="entry name" value="ENPP1-3/EXOG-like_nuc-like"/>
</dbReference>
<dbReference type="InterPro" id="IPR001604">
    <property type="entry name" value="Endo_G_ENPP1-like_dom"/>
</dbReference>
<keyword evidence="13" id="KW-0862">Zinc</keyword>
<comment type="catalytic activity">
    <reaction evidence="40">
        <text>1-(5Z,8Z,11Z,14Z-eicosatetraenoyl)-sn-glycero-3-phosphocholine + H2O = 1-(5Z,8Z,11Z,14Z-eicosatetraenoyl)-sn-glycero-3-phosphate + choline + H(+)</text>
        <dbReference type="Rhea" id="RHEA:41139"/>
        <dbReference type="ChEBI" id="CHEBI:15354"/>
        <dbReference type="ChEBI" id="CHEBI:15377"/>
        <dbReference type="ChEBI" id="CHEBI:15378"/>
        <dbReference type="ChEBI" id="CHEBI:74344"/>
        <dbReference type="ChEBI" id="CHEBI:74938"/>
    </reaction>
    <physiologicalReaction direction="left-to-right" evidence="40">
        <dbReference type="Rhea" id="RHEA:41140"/>
    </physiologicalReaction>
</comment>
<evidence type="ECO:0000256" key="45">
    <source>
        <dbReference type="ARBA" id="ARBA00071948"/>
    </source>
</evidence>
<evidence type="ECO:0000256" key="39">
    <source>
        <dbReference type="ARBA" id="ARBA00051847"/>
    </source>
</evidence>
<gene>
    <name evidence="49" type="ORF">MATL_G00136000</name>
</gene>
<comment type="catalytic activity">
    <reaction evidence="36">
        <text>1-tetradecanoyl-sn-glycero-3-phosphocholine + H2O = 1-tetradecanoyl-sn-glycerol 3-phosphate + choline + H(+)</text>
        <dbReference type="Rhea" id="RHEA:38983"/>
        <dbReference type="ChEBI" id="CHEBI:15354"/>
        <dbReference type="ChEBI" id="CHEBI:15377"/>
        <dbReference type="ChEBI" id="CHEBI:15378"/>
        <dbReference type="ChEBI" id="CHEBI:64489"/>
        <dbReference type="ChEBI" id="CHEBI:72683"/>
    </reaction>
    <physiologicalReaction direction="left-to-right" evidence="36">
        <dbReference type="Rhea" id="RHEA:38984"/>
    </physiologicalReaction>
</comment>
<dbReference type="SUPFAM" id="SSF54060">
    <property type="entry name" value="His-Me finger endonucleases"/>
    <property type="match status" value="1"/>
</dbReference>
<evidence type="ECO:0000256" key="42">
    <source>
        <dbReference type="ARBA" id="ARBA00052470"/>
    </source>
</evidence>
<dbReference type="PANTHER" id="PTHR10151">
    <property type="entry name" value="ECTONUCLEOTIDE PYROPHOSPHATASE/PHOSPHODIESTERASE"/>
    <property type="match status" value="1"/>
</dbReference>
<evidence type="ECO:0000256" key="11">
    <source>
        <dbReference type="ARBA" id="ARBA00022737"/>
    </source>
</evidence>
<evidence type="ECO:0000256" key="19">
    <source>
        <dbReference type="ARBA" id="ARBA00036083"/>
    </source>
</evidence>
<comment type="catalytic activity">
    <reaction evidence="21">
        <text>a 1-O-alkyl-sn-glycero-3-phosphocholine + H2O = a 1-O-alkyl-sn-glycero-3-phosphate + choline + H(+)</text>
        <dbReference type="Rhea" id="RHEA:39927"/>
        <dbReference type="ChEBI" id="CHEBI:15354"/>
        <dbReference type="ChEBI" id="CHEBI:15377"/>
        <dbReference type="ChEBI" id="CHEBI:15378"/>
        <dbReference type="ChEBI" id="CHEBI:30909"/>
        <dbReference type="ChEBI" id="CHEBI:58014"/>
    </reaction>
    <physiologicalReaction direction="left-to-right" evidence="21">
        <dbReference type="Rhea" id="RHEA:39928"/>
    </physiologicalReaction>
</comment>
<dbReference type="PROSITE" id="PS50958">
    <property type="entry name" value="SMB_2"/>
    <property type="match status" value="2"/>
</dbReference>
<comment type="catalytic activity">
    <reaction evidence="25">
        <text>1-decanoyl-sn-glycero-3-phosphocholine + H2O = 1-decanoyl-sn-glycero-3-phosphate + choline + H(+)</text>
        <dbReference type="Rhea" id="RHEA:41131"/>
        <dbReference type="ChEBI" id="CHEBI:15354"/>
        <dbReference type="ChEBI" id="CHEBI:15377"/>
        <dbReference type="ChEBI" id="CHEBI:15378"/>
        <dbReference type="ChEBI" id="CHEBI:77724"/>
        <dbReference type="ChEBI" id="CHEBI:77726"/>
    </reaction>
    <physiologicalReaction direction="left-to-right" evidence="25">
        <dbReference type="Rhea" id="RHEA:41132"/>
    </physiologicalReaction>
</comment>
<evidence type="ECO:0000256" key="47">
    <source>
        <dbReference type="ARBA" id="ARBA00081337"/>
    </source>
</evidence>
<dbReference type="GO" id="GO:0003676">
    <property type="term" value="F:nucleic acid binding"/>
    <property type="evidence" value="ECO:0007669"/>
    <property type="project" value="InterPro"/>
</dbReference>
<keyword evidence="8" id="KW-0165">Cleavage on pair of basic residues</keyword>
<dbReference type="GO" id="GO:0004528">
    <property type="term" value="F:phosphodiesterase I activity"/>
    <property type="evidence" value="ECO:0007669"/>
    <property type="project" value="TreeGrafter"/>
</dbReference>
<evidence type="ECO:0000256" key="33">
    <source>
        <dbReference type="ARBA" id="ARBA00051248"/>
    </source>
</evidence>
<evidence type="ECO:0000256" key="9">
    <source>
        <dbReference type="ARBA" id="ARBA00022723"/>
    </source>
</evidence>
<evidence type="ECO:0000256" key="22">
    <source>
        <dbReference type="ARBA" id="ARBA00050281"/>
    </source>
</evidence>
<proteinExistence type="inferred from homology"/>
<evidence type="ECO:0000256" key="12">
    <source>
        <dbReference type="ARBA" id="ARBA00022801"/>
    </source>
</evidence>
<dbReference type="Pfam" id="PF01663">
    <property type="entry name" value="Phosphodiest"/>
    <property type="match status" value="1"/>
</dbReference>
<evidence type="ECO:0000313" key="49">
    <source>
        <dbReference type="EMBL" id="KAG7470139.1"/>
    </source>
</evidence>
<dbReference type="InterPro" id="IPR036024">
    <property type="entry name" value="Somatomedin_B-like_dom_sf"/>
</dbReference>
<evidence type="ECO:0000256" key="24">
    <source>
        <dbReference type="ARBA" id="ARBA00050335"/>
    </source>
</evidence>
<comment type="catalytic activity">
    <reaction evidence="28">
        <text>a 1-acyl-sn-glycero-3-phospho-L-serine + H2O = a 1-acyl-sn-glycero-3-phosphate + L-serine + H(+)</text>
        <dbReference type="Rhea" id="RHEA:38999"/>
        <dbReference type="ChEBI" id="CHEBI:15377"/>
        <dbReference type="ChEBI" id="CHEBI:15378"/>
        <dbReference type="ChEBI" id="CHEBI:33384"/>
        <dbReference type="ChEBI" id="CHEBI:57970"/>
        <dbReference type="ChEBI" id="CHEBI:64379"/>
    </reaction>
    <physiologicalReaction direction="left-to-right" evidence="28">
        <dbReference type="Rhea" id="RHEA:39000"/>
    </physiologicalReaction>
</comment>
<dbReference type="CDD" id="cd00091">
    <property type="entry name" value="NUC"/>
    <property type="match status" value="1"/>
</dbReference>
<dbReference type="InterPro" id="IPR044929">
    <property type="entry name" value="DNA/RNA_non-sp_Endonuclease_sf"/>
</dbReference>
<comment type="catalytic activity">
    <reaction evidence="39">
        <text>1-O-(9Z-octadecenyl)-sn-glycero-3-phosphocholine + H2O = 1-O-(9Z-octadecenyl)-sn-glycero-3-phosphate + choline + H(+)</text>
        <dbReference type="Rhea" id="RHEA:41684"/>
        <dbReference type="ChEBI" id="CHEBI:15354"/>
        <dbReference type="ChEBI" id="CHEBI:15377"/>
        <dbReference type="ChEBI" id="CHEBI:15378"/>
        <dbReference type="ChEBI" id="CHEBI:64396"/>
        <dbReference type="ChEBI" id="CHEBI:78402"/>
    </reaction>
    <physiologicalReaction direction="left-to-right" evidence="39">
        <dbReference type="Rhea" id="RHEA:41685"/>
    </physiologicalReaction>
</comment>
<comment type="similarity">
    <text evidence="4">Belongs to the nucleotide pyrophosphatase/phosphodiesterase family.</text>
</comment>
<dbReference type="GO" id="GO:0008270">
    <property type="term" value="F:zinc ion binding"/>
    <property type="evidence" value="ECO:0007669"/>
    <property type="project" value="TreeGrafter"/>
</dbReference>
<evidence type="ECO:0000256" key="13">
    <source>
        <dbReference type="ARBA" id="ARBA00022833"/>
    </source>
</evidence>
<dbReference type="PANTHER" id="PTHR10151:SF21">
    <property type="entry name" value="ECTONUCLEOTIDE PYROPHOSPHATASE_PHOSPHODIESTERASE FAMILY MEMBER 2"/>
    <property type="match status" value="1"/>
</dbReference>
<dbReference type="Pfam" id="PF01223">
    <property type="entry name" value="Endonuclease_NS"/>
    <property type="match status" value="1"/>
</dbReference>
<dbReference type="OrthoDB" id="415411at2759"/>
<name>A0A9D3PWF2_MEGAT</name>
<dbReference type="SUPFAM" id="SSF90188">
    <property type="entry name" value="Somatomedin B domain"/>
    <property type="match status" value="2"/>
</dbReference>
<accession>A0A9D3PWF2</accession>
<keyword evidence="7" id="KW-0964">Secreted</keyword>
<evidence type="ECO:0000256" key="46">
    <source>
        <dbReference type="ARBA" id="ARBA00075924"/>
    </source>
</evidence>
<dbReference type="Pfam" id="PF01033">
    <property type="entry name" value="Somatomedin_B"/>
    <property type="match status" value="2"/>
</dbReference>
<evidence type="ECO:0000256" key="32">
    <source>
        <dbReference type="ARBA" id="ARBA00051204"/>
    </source>
</evidence>
<comment type="catalytic activity">
    <reaction evidence="34">
        <text>a 2-acyl-sn-glycero-3-phosphocholine + H2O = a 2-acyl-sn-glycerol 3-phosphate + choline + H(+)</text>
        <dbReference type="Rhea" id="RHEA:41712"/>
        <dbReference type="ChEBI" id="CHEBI:15354"/>
        <dbReference type="ChEBI" id="CHEBI:15377"/>
        <dbReference type="ChEBI" id="CHEBI:15378"/>
        <dbReference type="ChEBI" id="CHEBI:57875"/>
        <dbReference type="ChEBI" id="CHEBI:64982"/>
    </reaction>
    <physiologicalReaction direction="left-to-right" evidence="34">
        <dbReference type="Rhea" id="RHEA:41713"/>
    </physiologicalReaction>
</comment>
<keyword evidence="12" id="KW-0378">Hydrolase</keyword>
<dbReference type="SMART" id="SM00201">
    <property type="entry name" value="SO"/>
    <property type="match status" value="2"/>
</dbReference>
<evidence type="ECO:0000256" key="18">
    <source>
        <dbReference type="ARBA" id="ARBA00023180"/>
    </source>
</evidence>
<comment type="caution">
    <text evidence="49">The sequence shown here is derived from an EMBL/GenBank/DDBJ whole genome shotgun (WGS) entry which is preliminary data.</text>
</comment>
<dbReference type="FunFam" id="4.10.410.20:FF:000002">
    <property type="entry name" value="Ectonucleotide pyrophosphatase/phosphodiesterase family member 2"/>
    <property type="match status" value="1"/>
</dbReference>
<evidence type="ECO:0000256" key="5">
    <source>
        <dbReference type="ARBA" id="ARBA00012027"/>
    </source>
</evidence>
<keyword evidence="15" id="KW-0442">Lipid degradation</keyword>
<evidence type="ECO:0000256" key="6">
    <source>
        <dbReference type="ARBA" id="ARBA00022500"/>
    </source>
</evidence>
<dbReference type="CDD" id="cd16018">
    <property type="entry name" value="Enpp"/>
    <property type="match status" value="1"/>
</dbReference>
<reference evidence="49" key="1">
    <citation type="submission" date="2021-01" db="EMBL/GenBank/DDBJ databases">
        <authorList>
            <person name="Zahm M."/>
            <person name="Roques C."/>
            <person name="Cabau C."/>
            <person name="Klopp C."/>
            <person name="Donnadieu C."/>
            <person name="Jouanno E."/>
            <person name="Lampietro C."/>
            <person name="Louis A."/>
            <person name="Herpin A."/>
            <person name="Echchiki A."/>
            <person name="Berthelot C."/>
            <person name="Parey E."/>
            <person name="Roest-Crollius H."/>
            <person name="Braasch I."/>
            <person name="Postlethwait J."/>
            <person name="Bobe J."/>
            <person name="Montfort J."/>
            <person name="Bouchez O."/>
            <person name="Begum T."/>
            <person name="Mejri S."/>
            <person name="Adams A."/>
            <person name="Chen W.-J."/>
            <person name="Guiguen Y."/>
        </authorList>
    </citation>
    <scope>NUCLEOTIDE SEQUENCE</scope>
    <source>
        <strain evidence="49">YG-15Mar2019-1</strain>
        <tissue evidence="49">Brain</tissue>
    </source>
</reference>
<evidence type="ECO:0000256" key="20">
    <source>
        <dbReference type="ARBA" id="ARBA00043694"/>
    </source>
</evidence>
<evidence type="ECO:0000256" key="25">
    <source>
        <dbReference type="ARBA" id="ARBA00050409"/>
    </source>
</evidence>
<evidence type="ECO:0000256" key="3">
    <source>
        <dbReference type="ARBA" id="ARBA00004613"/>
    </source>
</evidence>
<keyword evidence="10" id="KW-0732">Signal</keyword>
<dbReference type="InterPro" id="IPR020436">
    <property type="entry name" value="SMB_chordata"/>
</dbReference>
<dbReference type="GO" id="GO:0034638">
    <property type="term" value="P:phosphatidylcholine catabolic process"/>
    <property type="evidence" value="ECO:0007669"/>
    <property type="project" value="TreeGrafter"/>
</dbReference>
<evidence type="ECO:0000256" key="30">
    <source>
        <dbReference type="ARBA" id="ARBA00051145"/>
    </source>
</evidence>
<dbReference type="EMBL" id="JAFDVH010000010">
    <property type="protein sequence ID" value="KAG7470139.1"/>
    <property type="molecule type" value="Genomic_DNA"/>
</dbReference>
<comment type="catalytic activity">
    <reaction evidence="22">
        <text>a 1-O-(1Z-alkenyl)-sn-glycero-3-phosphocholine + H2O = a 1-O-(1Z-alkenyl)-sn-glycero-3-phosphate + choline + H(+)</text>
        <dbReference type="Rhea" id="RHEA:41588"/>
        <dbReference type="ChEBI" id="CHEBI:15354"/>
        <dbReference type="ChEBI" id="CHEBI:15377"/>
        <dbReference type="ChEBI" id="CHEBI:15378"/>
        <dbReference type="ChEBI" id="CHEBI:77283"/>
        <dbReference type="ChEBI" id="CHEBI:77287"/>
    </reaction>
    <physiologicalReaction direction="left-to-right" evidence="22">
        <dbReference type="Rhea" id="RHEA:41589"/>
    </physiologicalReaction>
</comment>
<comment type="catalytic activity">
    <reaction evidence="24">
        <text>1-hexanoyl-sn-glycero-3-phosphocholine + H2O = 1-hexanoyl-sn-glycero-3-phosphate + choline + H(+)</text>
        <dbReference type="Rhea" id="RHEA:41400"/>
        <dbReference type="ChEBI" id="CHEBI:15354"/>
        <dbReference type="ChEBI" id="CHEBI:15377"/>
        <dbReference type="ChEBI" id="CHEBI:15378"/>
        <dbReference type="ChEBI" id="CHEBI:78215"/>
        <dbReference type="ChEBI" id="CHEBI:78223"/>
    </reaction>
    <physiologicalReaction direction="left-to-right" evidence="24">
        <dbReference type="Rhea" id="RHEA:41401"/>
    </physiologicalReaction>
</comment>
<dbReference type="GO" id="GO:0005044">
    <property type="term" value="F:scavenger receptor activity"/>
    <property type="evidence" value="ECO:0007669"/>
    <property type="project" value="InterPro"/>
</dbReference>
<comment type="catalytic activity">
    <reaction evidence="29">
        <text>1-(9Z-octadecenoyl)-sn-glycero-3-phospho-L-serine + H2O = 1-(9Z-octadecenoyl)-sn-glycero-3-phosphate + L-serine + H(+)</text>
        <dbReference type="Rhea" id="RHEA:38931"/>
        <dbReference type="ChEBI" id="CHEBI:15377"/>
        <dbReference type="ChEBI" id="CHEBI:15378"/>
        <dbReference type="ChEBI" id="CHEBI:33384"/>
        <dbReference type="ChEBI" id="CHEBI:74544"/>
        <dbReference type="ChEBI" id="CHEBI:74617"/>
    </reaction>
    <physiologicalReaction direction="left-to-right" evidence="29">
        <dbReference type="Rhea" id="RHEA:38932"/>
    </physiologicalReaction>
</comment>
<organism evidence="49 50">
    <name type="scientific">Megalops atlanticus</name>
    <name type="common">Tarpon</name>
    <name type="synonym">Clupea gigantea</name>
    <dbReference type="NCBI Taxonomy" id="7932"/>
    <lineage>
        <taxon>Eukaryota</taxon>
        <taxon>Metazoa</taxon>
        <taxon>Chordata</taxon>
        <taxon>Craniata</taxon>
        <taxon>Vertebrata</taxon>
        <taxon>Euteleostomi</taxon>
        <taxon>Actinopterygii</taxon>
        <taxon>Neopterygii</taxon>
        <taxon>Teleostei</taxon>
        <taxon>Elopiformes</taxon>
        <taxon>Megalopidae</taxon>
        <taxon>Megalops</taxon>
    </lineage>
</organism>
<dbReference type="SMART" id="SM00892">
    <property type="entry name" value="Endonuclease_NS"/>
    <property type="match status" value="1"/>
</dbReference>
<dbReference type="GO" id="GO:0004630">
    <property type="term" value="F:phospholipase D activity"/>
    <property type="evidence" value="ECO:0007669"/>
    <property type="project" value="UniProtKB-EC"/>
</dbReference>
<evidence type="ECO:0000256" key="34">
    <source>
        <dbReference type="ARBA" id="ARBA00051348"/>
    </source>
</evidence>
<keyword evidence="18" id="KW-0325">Glycoprotein</keyword>
<keyword evidence="11" id="KW-0677">Repeat</keyword>
<dbReference type="GO" id="GO:0047391">
    <property type="term" value="F:alkylglycerophosphoethanolamine phosphodiesterase activity"/>
    <property type="evidence" value="ECO:0007669"/>
    <property type="project" value="UniProtKB-EC"/>
</dbReference>
<dbReference type="InterPro" id="IPR001212">
    <property type="entry name" value="Somatomedin_B_dom"/>
</dbReference>
<keyword evidence="16" id="KW-0443">Lipid metabolism</keyword>
<dbReference type="SMART" id="SM00477">
    <property type="entry name" value="NUC"/>
    <property type="match status" value="1"/>
</dbReference>
<evidence type="ECO:0000256" key="35">
    <source>
        <dbReference type="ARBA" id="ARBA00051367"/>
    </source>
</evidence>
<dbReference type="PROSITE" id="PS00524">
    <property type="entry name" value="SMB_1"/>
    <property type="match status" value="1"/>
</dbReference>
<evidence type="ECO:0000256" key="43">
    <source>
        <dbReference type="ARBA" id="ARBA00052908"/>
    </source>
</evidence>
<comment type="cofactor">
    <cofactor evidence="1">
        <name>Ca(2+)</name>
        <dbReference type="ChEBI" id="CHEBI:29108"/>
    </cofactor>
</comment>
<dbReference type="GO" id="GO:0006955">
    <property type="term" value="P:immune response"/>
    <property type="evidence" value="ECO:0007669"/>
    <property type="project" value="InterPro"/>
</dbReference>
<evidence type="ECO:0000256" key="21">
    <source>
        <dbReference type="ARBA" id="ARBA00050165"/>
    </source>
</evidence>
<dbReference type="Proteomes" id="UP001046870">
    <property type="component" value="Chromosome 10"/>
</dbReference>
<evidence type="ECO:0000256" key="17">
    <source>
        <dbReference type="ARBA" id="ARBA00023157"/>
    </source>
</evidence>
<comment type="catalytic activity">
    <reaction evidence="23">
        <text>a 1-O-alkyl-sn-glycero-3-phosphoethanolamine + H2O = a 1-O-alkyl-sn-glycero-3-phosphate + ethanolamine + H(+)</text>
        <dbReference type="Rhea" id="RHEA:15965"/>
        <dbReference type="ChEBI" id="CHEBI:15377"/>
        <dbReference type="ChEBI" id="CHEBI:15378"/>
        <dbReference type="ChEBI" id="CHEBI:57603"/>
        <dbReference type="ChEBI" id="CHEBI:58014"/>
        <dbReference type="ChEBI" id="CHEBI:76168"/>
        <dbReference type="EC" id="3.1.4.39"/>
    </reaction>
</comment>
<dbReference type="AlphaFoldDB" id="A0A9D3PWF2"/>
<evidence type="ECO:0000256" key="26">
    <source>
        <dbReference type="ARBA" id="ARBA00050678"/>
    </source>
</evidence>
<protein>
    <recommendedName>
        <fullName evidence="45">Autotaxin</fullName>
        <ecNumber evidence="44">3.1.4.39</ecNumber>
        <ecNumber evidence="5">3.1.4.4</ecNumber>
    </recommendedName>
    <alternativeName>
        <fullName evidence="46">Ectonucleotide pyrophosphatase/phosphodiesterase family member 2</fullName>
    </alternativeName>
    <alternativeName>
        <fullName evidence="47">Extracellular lysophospholipase D</fullName>
    </alternativeName>
</protein>
<feature type="domain" description="SMB" evidence="48">
    <location>
        <begin position="100"/>
        <end position="144"/>
    </location>
</feature>
<evidence type="ECO:0000256" key="7">
    <source>
        <dbReference type="ARBA" id="ARBA00022525"/>
    </source>
</evidence>
<dbReference type="GO" id="GO:0004622">
    <property type="term" value="F:phosphatidylcholine lysophospholipase activity"/>
    <property type="evidence" value="ECO:0007669"/>
    <property type="project" value="TreeGrafter"/>
</dbReference>
<sequence length="856" mass="97395">MRKQSITINQVLYVFSLLSGSNVSLGYVFNRPRRSGEWDETPSHSEFLSDSPSIRTSGSCKGRCFELTEVEPPNCRCDNLCKTYESCCSDFEEHCLKTAGGFECSKERCGEVRNEENACHCSEDCLTKGDCCTNYKTLCKGDTPWVQDECEEIKTQECPAGFVRPPLIILSVDGFRASYMKRGSAVIPNIDKLRTCGTHAPYMRPMYPTKTFPNLYTLATGLYPESHGIVGNSMYDPVFDAFFSRRGREKLNHRWWGGQPIWITAPKQGVKAGTFFWPVVIPLERRVLTMLQWLHLPDGERPYVYAMHSEQPDTFGHKMGPLTTELNGPLKEIDKIVGQLMDGLKQMDLHRCVNIILVGDHGMEEAHCDRTEFLSSYMSNVDDIILTPGSLGRIRSRSPNNPKYDPKAVVANLTCKKSEQHFKPYLKQHLPKRLHYANNRRIEDIHLLVERKWHVARKVPEAKKHPGKCGFSGDHGYDNKINSMQTIFLGYGPSFKFKTKVPAFENIELYNVMCDLLGLKPVPNNGTHGSLNHLLKNPFYKPTMPEEVSKPTPSVPTSAVTDDLGCSCEDKNKMEELNQRLRQALDDSKNLPYGRPAVMFKTKYSILHHSDYISGYSETLSMPLWTSYTVPKLVDVTPLPESLSNCVRPDIRVPPAYSQSCSGYKADKQISYGFLYPPQMASTPEGKYDAVLITNTVPMYPAFKRVWSFFQRTLVKRYASERNGVNVVSGPIFDYDYDGLRDTAEKRKQYVSGTVPIPTHYYIVITSCLDYTQTVDSCDGPLSVFSFILPHRSDNDESCNSSEDESKWVEELMKMHTARVRDVEILTGLDFYRRTSRSYTEILSLKTYLHTYESEI</sequence>
<evidence type="ECO:0000256" key="36">
    <source>
        <dbReference type="ARBA" id="ARBA00051368"/>
    </source>
</evidence>
<evidence type="ECO:0000256" key="28">
    <source>
        <dbReference type="ARBA" id="ARBA00050999"/>
    </source>
</evidence>
<comment type="catalytic activity">
    <reaction evidence="33">
        <text>a 2-acyl-sn-glycero-3-phospho-L-serine + H2O = a 2-acyl-sn-glycerol 3-phosphate + L-serine + H(+)</text>
        <dbReference type="Rhea" id="RHEA:41716"/>
        <dbReference type="ChEBI" id="CHEBI:15377"/>
        <dbReference type="ChEBI" id="CHEBI:15378"/>
        <dbReference type="ChEBI" id="CHEBI:33384"/>
        <dbReference type="ChEBI" id="CHEBI:64982"/>
        <dbReference type="ChEBI" id="CHEBI:65214"/>
    </reaction>
    <physiologicalReaction direction="left-to-right" evidence="33">
        <dbReference type="Rhea" id="RHEA:41717"/>
    </physiologicalReaction>
</comment>
<comment type="catalytic activity">
    <reaction evidence="32">
        <text>1-octadecanoyl-sn-glycero-3-phosphocholine + H2O = 1-octadecanoyl-sn-glycero-3-phosphate + choline + H(+)</text>
        <dbReference type="Rhea" id="RHEA:38979"/>
        <dbReference type="ChEBI" id="CHEBI:15354"/>
        <dbReference type="ChEBI" id="CHEBI:15377"/>
        <dbReference type="ChEBI" id="CHEBI:15378"/>
        <dbReference type="ChEBI" id="CHEBI:73858"/>
        <dbReference type="ChEBI" id="CHEBI:74565"/>
    </reaction>
    <physiologicalReaction direction="left-to-right" evidence="32">
        <dbReference type="Rhea" id="RHEA:38980"/>
    </physiologicalReaction>
</comment>
<evidence type="ECO:0000256" key="14">
    <source>
        <dbReference type="ARBA" id="ARBA00022837"/>
    </source>
</evidence>
<evidence type="ECO:0000256" key="44">
    <source>
        <dbReference type="ARBA" id="ARBA00066852"/>
    </source>
</evidence>
<evidence type="ECO:0000256" key="16">
    <source>
        <dbReference type="ARBA" id="ARBA00023098"/>
    </source>
</evidence>
<dbReference type="FunFam" id="4.10.410.20:FF:000001">
    <property type="entry name" value="Ectonucleotide pyrophosphatase/phosphodiesterase family member 2"/>
    <property type="match status" value="1"/>
</dbReference>
<evidence type="ECO:0000256" key="31">
    <source>
        <dbReference type="ARBA" id="ARBA00051174"/>
    </source>
</evidence>
<dbReference type="PRINTS" id="PR00022">
    <property type="entry name" value="SOMATOMEDINB"/>
</dbReference>
<feature type="domain" description="SMB" evidence="48">
    <location>
        <begin position="56"/>
        <end position="99"/>
    </location>
</feature>
<evidence type="ECO:0000256" key="15">
    <source>
        <dbReference type="ARBA" id="ARBA00022963"/>
    </source>
</evidence>
<dbReference type="GO" id="GO:0006935">
    <property type="term" value="P:chemotaxis"/>
    <property type="evidence" value="ECO:0007669"/>
    <property type="project" value="UniProtKB-KW"/>
</dbReference>
<comment type="cofactor">
    <cofactor evidence="2">
        <name>Zn(2+)</name>
        <dbReference type="ChEBI" id="CHEBI:29105"/>
    </cofactor>
</comment>
<evidence type="ECO:0000256" key="29">
    <source>
        <dbReference type="ARBA" id="ARBA00051129"/>
    </source>
</evidence>
<evidence type="ECO:0000256" key="27">
    <source>
        <dbReference type="ARBA" id="ARBA00050734"/>
    </source>
</evidence>
<evidence type="ECO:0000313" key="50">
    <source>
        <dbReference type="Proteomes" id="UP001046870"/>
    </source>
</evidence>
<comment type="catalytic activity">
    <reaction evidence="19">
        <text>1-O-hexadecyl-sn-glycero-3-phosphocholine + H2O = 1-O-hexadecyl-sn-glycero-3-phosphate + choline + H(+)</text>
        <dbReference type="Rhea" id="RHEA:41143"/>
        <dbReference type="ChEBI" id="CHEBI:15354"/>
        <dbReference type="ChEBI" id="CHEBI:15377"/>
        <dbReference type="ChEBI" id="CHEBI:15378"/>
        <dbReference type="ChEBI" id="CHEBI:64496"/>
        <dbReference type="ChEBI" id="CHEBI:77580"/>
    </reaction>
    <physiologicalReaction direction="left-to-right" evidence="19">
        <dbReference type="Rhea" id="RHEA:41144"/>
    </physiologicalReaction>
</comment>
<evidence type="ECO:0000259" key="48">
    <source>
        <dbReference type="PROSITE" id="PS50958"/>
    </source>
</evidence>
<comment type="catalytic activity">
    <reaction evidence="35">
        <text>1,2-didecanoyl-sn-glycero-3-phosphocholine + H2O = 1,2-didecanoyl-sn-glycero-3-phosphate + choline + H(+)</text>
        <dbReference type="Rhea" id="RHEA:41412"/>
        <dbReference type="ChEBI" id="CHEBI:15354"/>
        <dbReference type="ChEBI" id="CHEBI:15377"/>
        <dbReference type="ChEBI" id="CHEBI:15378"/>
        <dbReference type="ChEBI" id="CHEBI:78226"/>
        <dbReference type="ChEBI" id="CHEBI:78227"/>
    </reaction>
    <physiologicalReaction direction="left-to-right" evidence="35">
        <dbReference type="Rhea" id="RHEA:41413"/>
    </physiologicalReaction>
</comment>
<dbReference type="SUPFAM" id="SSF53649">
    <property type="entry name" value="Alkaline phosphatase-like"/>
    <property type="match status" value="1"/>
</dbReference>
<dbReference type="EC" id="3.1.4.4" evidence="5"/>
<evidence type="ECO:0000256" key="10">
    <source>
        <dbReference type="ARBA" id="ARBA00022729"/>
    </source>
</evidence>
<dbReference type="InterPro" id="IPR044925">
    <property type="entry name" value="His-Me_finger_sf"/>
</dbReference>
<comment type="catalytic activity">
    <reaction evidence="38">
        <text>1-hexadecanoyl-sn-glycero-3-phosphocholine + H2O = 1-hexadecanoyl-sn-glycero-3-phosphate + choline + H(+)</text>
        <dbReference type="Rhea" id="RHEA:38975"/>
        <dbReference type="ChEBI" id="CHEBI:15354"/>
        <dbReference type="ChEBI" id="CHEBI:15377"/>
        <dbReference type="ChEBI" id="CHEBI:15378"/>
        <dbReference type="ChEBI" id="CHEBI:57518"/>
        <dbReference type="ChEBI" id="CHEBI:72998"/>
    </reaction>
    <physiologicalReaction direction="left-to-right" evidence="38">
        <dbReference type="Rhea" id="RHEA:38976"/>
    </physiologicalReaction>
</comment>
<dbReference type="GO" id="GO:0005509">
    <property type="term" value="F:calcium ion binding"/>
    <property type="evidence" value="ECO:0007669"/>
    <property type="project" value="TreeGrafter"/>
</dbReference>
<evidence type="ECO:0000256" key="4">
    <source>
        <dbReference type="ARBA" id="ARBA00010594"/>
    </source>
</evidence>
<dbReference type="GO" id="GO:0030247">
    <property type="term" value="F:polysaccharide binding"/>
    <property type="evidence" value="ECO:0007669"/>
    <property type="project" value="InterPro"/>
</dbReference>
<comment type="catalytic activity">
    <reaction evidence="43">
        <text>sphing-4-enine-phosphocholine + H2O = sphing-4-enine 1-phosphate + choline + H(+)</text>
        <dbReference type="Rhea" id="RHEA:38919"/>
        <dbReference type="ChEBI" id="CHEBI:15354"/>
        <dbReference type="ChEBI" id="CHEBI:15377"/>
        <dbReference type="ChEBI" id="CHEBI:15378"/>
        <dbReference type="ChEBI" id="CHEBI:58906"/>
        <dbReference type="ChEBI" id="CHEBI:60119"/>
    </reaction>
    <physiologicalReaction direction="left-to-right" evidence="43">
        <dbReference type="Rhea" id="RHEA:38920"/>
    </physiologicalReaction>
</comment>
<dbReference type="FunFam" id="3.40.720.10:FF:000006">
    <property type="entry name" value="Ectonucleotide pyrophosphatase/phosphodiesterase family member 2"/>
    <property type="match status" value="1"/>
</dbReference>
<dbReference type="FunFam" id="3.40.570.10:FF:000001">
    <property type="entry name" value="Ectonucleotide pyrophosphatase/phosphodiesterase family member 2"/>
    <property type="match status" value="1"/>
</dbReference>
<comment type="catalytic activity">
    <reaction evidence="31">
        <text>1-(9Z,12Z)-octadecadienoyl-sn-glycero-3-phosphocholine + H2O = 1-(9Z,12Z)-octadecadienoyl-sn-glycero-3-phosphate + choline + H(+)</text>
        <dbReference type="Rhea" id="RHEA:41135"/>
        <dbReference type="ChEBI" id="CHEBI:15354"/>
        <dbReference type="ChEBI" id="CHEBI:15377"/>
        <dbReference type="ChEBI" id="CHEBI:15378"/>
        <dbReference type="ChEBI" id="CHEBI:28733"/>
        <dbReference type="ChEBI" id="CHEBI:74547"/>
    </reaction>
    <physiologicalReaction direction="left-to-right" evidence="31">
        <dbReference type="Rhea" id="RHEA:41136"/>
    </physiologicalReaction>
</comment>
<comment type="catalytic activity">
    <reaction evidence="41">
        <text>1-(9Z-octadecenoyl)-sn-glycero-3-phosphocholine + H2O = 1-(9Z-octadecenoyl)-sn-glycero-3-phosphate + choline + H(+)</text>
        <dbReference type="Rhea" id="RHEA:38915"/>
        <dbReference type="ChEBI" id="CHEBI:15354"/>
        <dbReference type="ChEBI" id="CHEBI:15377"/>
        <dbReference type="ChEBI" id="CHEBI:15378"/>
        <dbReference type="ChEBI" id="CHEBI:28610"/>
        <dbReference type="ChEBI" id="CHEBI:74544"/>
    </reaction>
    <physiologicalReaction direction="left-to-right" evidence="41">
        <dbReference type="Rhea" id="RHEA:38916"/>
    </physiologicalReaction>
</comment>
<evidence type="ECO:0000256" key="1">
    <source>
        <dbReference type="ARBA" id="ARBA00001913"/>
    </source>
</evidence>
<dbReference type="Gene3D" id="4.10.410.20">
    <property type="match status" value="2"/>
</dbReference>
<evidence type="ECO:0000256" key="23">
    <source>
        <dbReference type="ARBA" id="ARBA00050325"/>
    </source>
</evidence>